<dbReference type="OrthoDB" id="372815at2157"/>
<sequence length="191" mass="22331">MVKNSDFVILDDYANIVIEDEPANLRLILIGDGTNQYDVSVPKNMSICYLRLGRDTLDHTHKERLQFTVYTNCKEPKILIVREHNKSRKFGDKWEIWSVEEEWDFSGVPQPICSWVHKILHSLKLKLLLLIPQGNKEDALGTIKGVEKQLELLTELLDKSDIEGEYFKRKTKFILHLFPQDEFMEQASKDQ</sequence>
<protein>
    <submittedName>
        <fullName evidence="1">Uncharacterized protein</fullName>
    </submittedName>
</protein>
<keyword evidence="2" id="KW-1185">Reference proteome</keyword>
<proteinExistence type="predicted"/>
<gene>
    <name evidence="1" type="ORF">APY94_06305</name>
</gene>
<evidence type="ECO:0000313" key="2">
    <source>
        <dbReference type="Proteomes" id="UP000053462"/>
    </source>
</evidence>
<dbReference type="STRING" id="227598.APY94_06305"/>
<organism evidence="1 2">
    <name type="scientific">Thermococcus celericrescens</name>
    <dbReference type="NCBI Taxonomy" id="227598"/>
    <lineage>
        <taxon>Archaea</taxon>
        <taxon>Methanobacteriati</taxon>
        <taxon>Methanobacteriota</taxon>
        <taxon>Thermococci</taxon>
        <taxon>Thermococcales</taxon>
        <taxon>Thermococcaceae</taxon>
        <taxon>Thermococcus</taxon>
    </lineage>
</organism>
<name>A0A100XXU5_9EURY</name>
<dbReference type="Proteomes" id="UP000053462">
    <property type="component" value="Unassembled WGS sequence"/>
</dbReference>
<dbReference type="EMBL" id="LLYW01000021">
    <property type="protein sequence ID" value="KUH33345.1"/>
    <property type="molecule type" value="Genomic_DNA"/>
</dbReference>
<dbReference type="AlphaFoldDB" id="A0A100XXU5"/>
<evidence type="ECO:0000313" key="1">
    <source>
        <dbReference type="EMBL" id="KUH33345.1"/>
    </source>
</evidence>
<accession>A0A100XXU5</accession>
<reference evidence="1 2" key="1">
    <citation type="submission" date="2015-10" db="EMBL/GenBank/DDBJ databases">
        <title>Draft genome sequence of Thermococcus celericrescens strain DSM 17994.</title>
        <authorList>
            <person name="Hong S.-J."/>
            <person name="Park C.-E."/>
            <person name="Shin J.-H."/>
        </authorList>
    </citation>
    <scope>NUCLEOTIDE SEQUENCE [LARGE SCALE GENOMIC DNA]</scope>
    <source>
        <strain evidence="1 2">DSM 17994</strain>
    </source>
</reference>
<comment type="caution">
    <text evidence="1">The sequence shown here is derived from an EMBL/GenBank/DDBJ whole genome shotgun (WGS) entry which is preliminary data.</text>
</comment>
<dbReference type="RefSeq" id="WP_048150814.1">
    <property type="nucleotide sequence ID" value="NZ_LLYW01000021.1"/>
</dbReference>